<keyword evidence="3" id="KW-1185">Reference proteome</keyword>
<dbReference type="AlphaFoldDB" id="C7P7C0"/>
<evidence type="ECO:0000313" key="2">
    <source>
        <dbReference type="EMBL" id="ACV24452.1"/>
    </source>
</evidence>
<name>C7P7C0_METFA</name>
<dbReference type="KEGG" id="mfe:Mefer_0632"/>
<evidence type="ECO:0000313" key="3">
    <source>
        <dbReference type="Proteomes" id="UP000001495"/>
    </source>
</evidence>
<dbReference type="HOGENOM" id="CLU_1631690_0_0_2"/>
<dbReference type="EMBL" id="CP001696">
    <property type="protein sequence ID" value="ACV24452.1"/>
    <property type="molecule type" value="Genomic_DNA"/>
</dbReference>
<dbReference type="eggNOG" id="arCOG05064">
    <property type="taxonomic scope" value="Archaea"/>
</dbReference>
<dbReference type="RefSeq" id="WP_015791189.1">
    <property type="nucleotide sequence ID" value="NC_013156.1"/>
</dbReference>
<feature type="coiled-coil region" evidence="1">
    <location>
        <begin position="101"/>
        <end position="128"/>
    </location>
</feature>
<protein>
    <submittedName>
        <fullName evidence="2">Uncharacterized protein</fullName>
    </submittedName>
</protein>
<accession>C7P7C0</accession>
<gene>
    <name evidence="2" type="ordered locus">Mefer_0632</name>
</gene>
<sequence>MIEKIAELLLLKDKNFKEKERLRDLLRNYIKIKDEISYLEDILEDFENLDVNLKHLKRDADIIKSILPKLSKFTNIPVFMDIIKMLDAVEKIDTKELEAIRWEINKETDELRDELKSVENELKSIIVKEAISKIGTSDLNEFLKYLENLKSDNNQKEVACN</sequence>
<proteinExistence type="predicted"/>
<keyword evidence="1" id="KW-0175">Coiled coil</keyword>
<dbReference type="Proteomes" id="UP000001495">
    <property type="component" value="Chromosome"/>
</dbReference>
<evidence type="ECO:0000256" key="1">
    <source>
        <dbReference type="SAM" id="Coils"/>
    </source>
</evidence>
<reference evidence="2" key="1">
    <citation type="submission" date="2009-08" db="EMBL/GenBank/DDBJ databases">
        <title>Complete sequence of chromosome of Methanocaldococcus fervens AG86.</title>
        <authorList>
            <consortium name="US DOE Joint Genome Institute"/>
            <person name="Lucas S."/>
            <person name="Copeland A."/>
            <person name="Lapidus A."/>
            <person name="Glavina del Rio T."/>
            <person name="Tice H."/>
            <person name="Bruce D."/>
            <person name="Goodwin L."/>
            <person name="Pitluck S."/>
            <person name="Chertkov O."/>
            <person name="Detter J.C."/>
            <person name="Han C."/>
            <person name="Tapia R."/>
            <person name="Larimer F."/>
            <person name="Land M."/>
            <person name="Hauser L."/>
            <person name="Kyrpides N."/>
            <person name="Ovchinnikova G."/>
            <person name="Lupa-Sieprawska M."/>
            <person name="Whitman W.B."/>
        </authorList>
    </citation>
    <scope>NUCLEOTIDE SEQUENCE [LARGE SCALE GENOMIC DNA]</scope>
    <source>
        <strain evidence="2">AG86</strain>
    </source>
</reference>
<dbReference type="OrthoDB" id="64668at2157"/>
<organism evidence="2 3">
    <name type="scientific">Methanocaldococcus fervens (strain DSM 4213 / JCM 15782 / AG86)</name>
    <name type="common">Methanococcus fervens</name>
    <dbReference type="NCBI Taxonomy" id="573064"/>
    <lineage>
        <taxon>Archaea</taxon>
        <taxon>Methanobacteriati</taxon>
        <taxon>Methanobacteriota</taxon>
        <taxon>Methanomada group</taxon>
        <taxon>Methanococci</taxon>
        <taxon>Methanococcales</taxon>
        <taxon>Methanocaldococcaceae</taxon>
        <taxon>Methanocaldococcus</taxon>
    </lineage>
</organism>
<dbReference type="GeneID" id="8365307"/>
<dbReference type="STRING" id="573064.Mefer_0632"/>